<accession>A0AAN4VZT5</accession>
<protein>
    <submittedName>
        <fullName evidence="1">Uncharacterized protein</fullName>
    </submittedName>
</protein>
<dbReference type="RefSeq" id="WP_338238275.1">
    <property type="nucleotide sequence ID" value="NZ_BQKE01000002.1"/>
</dbReference>
<reference evidence="1 2" key="1">
    <citation type="submission" date="2021-12" db="EMBL/GenBank/DDBJ databases">
        <title>Genome sequencing of bacteria with rrn-lacking chromosome and rrn-plasmid.</title>
        <authorList>
            <person name="Anda M."/>
            <person name="Iwasaki W."/>
        </authorList>
    </citation>
    <scope>NUCLEOTIDE SEQUENCE [LARGE SCALE GENOMIC DNA]</scope>
    <source>
        <strain evidence="1 2">NBRC 15940</strain>
    </source>
</reference>
<dbReference type="Proteomes" id="UP001310022">
    <property type="component" value="Unassembled WGS sequence"/>
</dbReference>
<evidence type="ECO:0000313" key="2">
    <source>
        <dbReference type="Proteomes" id="UP001310022"/>
    </source>
</evidence>
<organism evidence="1 2">
    <name type="scientific">Persicobacter diffluens</name>
    <dbReference type="NCBI Taxonomy" id="981"/>
    <lineage>
        <taxon>Bacteria</taxon>
        <taxon>Pseudomonadati</taxon>
        <taxon>Bacteroidota</taxon>
        <taxon>Cytophagia</taxon>
        <taxon>Cytophagales</taxon>
        <taxon>Persicobacteraceae</taxon>
        <taxon>Persicobacter</taxon>
    </lineage>
</organism>
<dbReference type="EMBL" id="BQKE01000002">
    <property type="protein sequence ID" value="GJM63066.1"/>
    <property type="molecule type" value="Genomic_DNA"/>
</dbReference>
<sequence length="100" mass="11841">MGIFGLSKVKSVITQEFIGHLLQANWVVRDESYGLWLEKETDEVKDFIYLTIKNHFDEKHLSKYHLARPTASRRFHRVERVLSDCFDQFDDMDNAPPPWS</sequence>
<evidence type="ECO:0000313" key="1">
    <source>
        <dbReference type="EMBL" id="GJM63066.1"/>
    </source>
</evidence>
<gene>
    <name evidence="1" type="ORF">PEDI_36180</name>
</gene>
<comment type="caution">
    <text evidence="1">The sequence shown here is derived from an EMBL/GenBank/DDBJ whole genome shotgun (WGS) entry which is preliminary data.</text>
</comment>
<proteinExistence type="predicted"/>
<dbReference type="AlphaFoldDB" id="A0AAN4VZT5"/>
<keyword evidence="2" id="KW-1185">Reference proteome</keyword>
<name>A0AAN4VZT5_9BACT</name>